<keyword evidence="2" id="KW-0378">Hydrolase</keyword>
<protein>
    <submittedName>
        <fullName evidence="2">Aminopeptidase</fullName>
    </submittedName>
</protein>
<evidence type="ECO:0000313" key="3">
    <source>
        <dbReference type="Proteomes" id="UP000611640"/>
    </source>
</evidence>
<evidence type="ECO:0000256" key="1">
    <source>
        <dbReference type="ARBA" id="ARBA00007068"/>
    </source>
</evidence>
<comment type="similarity">
    <text evidence="1">Belongs to the peptidase S58 family.</text>
</comment>
<dbReference type="PANTHER" id="PTHR36512">
    <property type="entry name" value="D-AMINOPEPTIDASE"/>
    <property type="match status" value="1"/>
</dbReference>
<dbReference type="Gene3D" id="3.60.70.12">
    <property type="entry name" value="L-amino peptidase D-ALA esterase/amidase"/>
    <property type="match status" value="1"/>
</dbReference>
<keyword evidence="3" id="KW-1185">Reference proteome</keyword>
<dbReference type="InterPro" id="IPR005321">
    <property type="entry name" value="Peptidase_S58_DmpA"/>
</dbReference>
<dbReference type="PANTHER" id="PTHR36512:SF3">
    <property type="entry name" value="BLR5678 PROTEIN"/>
    <property type="match status" value="1"/>
</dbReference>
<evidence type="ECO:0000313" key="2">
    <source>
        <dbReference type="EMBL" id="BCJ37556.1"/>
    </source>
</evidence>
<keyword evidence="2" id="KW-0031">Aminopeptidase</keyword>
<accession>A0A7R7DTN6</accession>
<reference evidence="2 3" key="1">
    <citation type="submission" date="2020-08" db="EMBL/GenBank/DDBJ databases">
        <title>Whole genome shotgun sequence of Actinocatenispora thailandica NBRC 105041.</title>
        <authorList>
            <person name="Komaki H."/>
            <person name="Tamura T."/>
        </authorList>
    </citation>
    <scope>NUCLEOTIDE SEQUENCE [LARGE SCALE GENOMIC DNA]</scope>
    <source>
        <strain evidence="2 3">NBRC 105041</strain>
    </source>
</reference>
<dbReference type="InterPro" id="IPR016117">
    <property type="entry name" value="ArgJ-like_dom_sf"/>
</dbReference>
<dbReference type="SUPFAM" id="SSF56266">
    <property type="entry name" value="DmpA/ArgJ-like"/>
    <property type="match status" value="1"/>
</dbReference>
<dbReference type="AlphaFoldDB" id="A0A7R7DTN6"/>
<sequence>MGRAREAGVPLGGLPTGTHNAITDVPGVLVGHETLHAGDAVRTGVTAVSPGPGSAFRDKFPAAVAVFNGFGKAAGLSQITELGVLETPIVLTNTLAVGAAHEGLVRHALAGHDEIGVTTGTVNPLVLECNDGWLNDIRGLHVRPEHVARALTAAGPGPVAEGPVGAGTGMVCFGWKGGIGTASRRVADHTVGALVLTNHGRPAELTIAGVPVGATVRPEPVRRAPEWTRGAGSCVVVLATDAPADARQLGRLARRAAVGLARGGSVIQHGSGEYAVAFSTANRVPHVPAGPTRATTVLAEEGPVLDVLFTAVAEATAEAVVNSLFAGARTAGARGHVIEALPVDRVLPLLRR</sequence>
<dbReference type="EMBL" id="AP023355">
    <property type="protein sequence ID" value="BCJ37556.1"/>
    <property type="molecule type" value="Genomic_DNA"/>
</dbReference>
<gene>
    <name evidence="2" type="ORF">Athai_50590</name>
</gene>
<keyword evidence="2" id="KW-0645">Protease</keyword>
<name>A0A7R7DTN6_9ACTN</name>
<dbReference type="Proteomes" id="UP000611640">
    <property type="component" value="Chromosome"/>
</dbReference>
<dbReference type="Pfam" id="PF03576">
    <property type="entry name" value="Peptidase_S58"/>
    <property type="match status" value="1"/>
</dbReference>
<organism evidence="2 3">
    <name type="scientific">Actinocatenispora thailandica</name>
    <dbReference type="NCBI Taxonomy" id="227318"/>
    <lineage>
        <taxon>Bacteria</taxon>
        <taxon>Bacillati</taxon>
        <taxon>Actinomycetota</taxon>
        <taxon>Actinomycetes</taxon>
        <taxon>Micromonosporales</taxon>
        <taxon>Micromonosporaceae</taxon>
        <taxon>Actinocatenispora</taxon>
    </lineage>
</organism>
<proteinExistence type="inferred from homology"/>
<dbReference type="GO" id="GO:0004177">
    <property type="term" value="F:aminopeptidase activity"/>
    <property type="evidence" value="ECO:0007669"/>
    <property type="project" value="UniProtKB-KW"/>
</dbReference>
<dbReference type="RefSeq" id="WP_203963749.1">
    <property type="nucleotide sequence ID" value="NZ_AP023355.1"/>
</dbReference>
<dbReference type="CDD" id="cd02253">
    <property type="entry name" value="DmpA"/>
    <property type="match status" value="1"/>
</dbReference>
<dbReference type="KEGG" id="atl:Athai_50590"/>